<dbReference type="RefSeq" id="WP_171152032.1">
    <property type="nucleotide sequence ID" value="NZ_JABENB010000001.1"/>
</dbReference>
<dbReference type="Pfam" id="PF00672">
    <property type="entry name" value="HAMP"/>
    <property type="match status" value="1"/>
</dbReference>
<evidence type="ECO:0000259" key="14">
    <source>
        <dbReference type="PROSITE" id="PS50885"/>
    </source>
</evidence>
<dbReference type="SUPFAM" id="SSF47384">
    <property type="entry name" value="Homodimeric domain of signal transducing histidine kinase"/>
    <property type="match status" value="1"/>
</dbReference>
<dbReference type="InterPro" id="IPR050428">
    <property type="entry name" value="TCS_sensor_his_kinase"/>
</dbReference>
<keyword evidence="9" id="KW-0902">Two-component regulatory system</keyword>
<name>A0A849AIY6_9MICO</name>
<feature type="transmembrane region" description="Helical" evidence="12">
    <location>
        <begin position="164"/>
        <end position="188"/>
    </location>
</feature>
<evidence type="ECO:0000256" key="12">
    <source>
        <dbReference type="SAM" id="Phobius"/>
    </source>
</evidence>
<evidence type="ECO:0000256" key="8">
    <source>
        <dbReference type="ARBA" id="ARBA00022989"/>
    </source>
</evidence>
<dbReference type="SMART" id="SM00387">
    <property type="entry name" value="HATPase_c"/>
    <property type="match status" value="1"/>
</dbReference>
<keyword evidence="10 12" id="KW-0472">Membrane</keyword>
<dbReference type="Gene3D" id="3.30.565.10">
    <property type="entry name" value="Histidine kinase-like ATPase, C-terminal domain"/>
    <property type="match status" value="1"/>
</dbReference>
<dbReference type="PROSITE" id="PS50109">
    <property type="entry name" value="HIS_KIN"/>
    <property type="match status" value="1"/>
</dbReference>
<dbReference type="InterPro" id="IPR003661">
    <property type="entry name" value="HisK_dim/P_dom"/>
</dbReference>
<dbReference type="SMART" id="SM00304">
    <property type="entry name" value="HAMP"/>
    <property type="match status" value="2"/>
</dbReference>
<evidence type="ECO:0000256" key="2">
    <source>
        <dbReference type="ARBA" id="ARBA00004236"/>
    </source>
</evidence>
<evidence type="ECO:0000256" key="3">
    <source>
        <dbReference type="ARBA" id="ARBA00012438"/>
    </source>
</evidence>
<dbReference type="PANTHER" id="PTHR45436:SF5">
    <property type="entry name" value="SENSOR HISTIDINE KINASE TRCS"/>
    <property type="match status" value="1"/>
</dbReference>
<dbReference type="SMART" id="SM00388">
    <property type="entry name" value="HisKA"/>
    <property type="match status" value="1"/>
</dbReference>
<evidence type="ECO:0000256" key="1">
    <source>
        <dbReference type="ARBA" id="ARBA00000085"/>
    </source>
</evidence>
<keyword evidence="5" id="KW-0808">Transferase</keyword>
<feature type="region of interest" description="Disordered" evidence="11">
    <location>
        <begin position="453"/>
        <end position="484"/>
    </location>
</feature>
<dbReference type="Gene3D" id="1.10.287.130">
    <property type="match status" value="1"/>
</dbReference>
<dbReference type="CDD" id="cd06225">
    <property type="entry name" value="HAMP"/>
    <property type="match status" value="1"/>
</dbReference>
<accession>A0A849AIY6</accession>
<keyword evidence="7 15" id="KW-0418">Kinase</keyword>
<evidence type="ECO:0000313" key="16">
    <source>
        <dbReference type="Proteomes" id="UP000557772"/>
    </source>
</evidence>
<evidence type="ECO:0000256" key="9">
    <source>
        <dbReference type="ARBA" id="ARBA00023012"/>
    </source>
</evidence>
<dbReference type="EMBL" id="JABENB010000001">
    <property type="protein sequence ID" value="NNG38370.1"/>
    <property type="molecule type" value="Genomic_DNA"/>
</dbReference>
<dbReference type="InterPro" id="IPR003594">
    <property type="entry name" value="HATPase_dom"/>
</dbReference>
<protein>
    <recommendedName>
        <fullName evidence="3">histidine kinase</fullName>
        <ecNumber evidence="3">2.7.13.3</ecNumber>
    </recommendedName>
</protein>
<dbReference type="Pfam" id="PF00512">
    <property type="entry name" value="HisKA"/>
    <property type="match status" value="1"/>
</dbReference>
<dbReference type="PRINTS" id="PR00344">
    <property type="entry name" value="BCTRLSENSOR"/>
</dbReference>
<evidence type="ECO:0000256" key="10">
    <source>
        <dbReference type="ARBA" id="ARBA00023136"/>
    </source>
</evidence>
<dbReference type="InterPro" id="IPR005467">
    <property type="entry name" value="His_kinase_dom"/>
</dbReference>
<organism evidence="15 16">
    <name type="scientific">Flexivirga aerilata</name>
    <dbReference type="NCBI Taxonomy" id="1656889"/>
    <lineage>
        <taxon>Bacteria</taxon>
        <taxon>Bacillati</taxon>
        <taxon>Actinomycetota</taxon>
        <taxon>Actinomycetes</taxon>
        <taxon>Micrococcales</taxon>
        <taxon>Dermacoccaceae</taxon>
        <taxon>Flexivirga</taxon>
    </lineage>
</organism>
<evidence type="ECO:0000259" key="13">
    <source>
        <dbReference type="PROSITE" id="PS50109"/>
    </source>
</evidence>
<feature type="domain" description="Histidine kinase" evidence="13">
    <location>
        <begin position="246"/>
        <end position="452"/>
    </location>
</feature>
<feature type="transmembrane region" description="Helical" evidence="12">
    <location>
        <begin position="12"/>
        <end position="39"/>
    </location>
</feature>
<sequence length="484" mass="51612">MLASLVRLARSLRVRIALVTALAVVVPLVIGVFVLATLLQHSLTGSLVGRVSDQAAGVANAVQQQGPTEAAVSNVDPSLRAVVLDRTGAVVASSAPGDQAPLSADRPRPNTSSVRGERRWYRPGDVETPLIVSQGVRSGGRDFVIQVSSSQQAQHEAISTDVKILLLGTPVLTALAALLAWWVSGLALGPVQRMRREVDEIEARSLDTRVEVPPQQDEIAALATTLNRMLDRLEHAHGEQRRFVADASHELRSPLATLQAAVELATDDDEWRQVAPTVRDEIGRMTGLVNDLLLLAQLDERPATGAEEVDLDDIAQAEVQRWRGDSTIRVRYDGSPARGRGRQRAVERIARNLVDNAVRHARSEVVVSTTTGRGGAAVLTVDDDGPGIPVADRARVFDRFVRLDSSRSRGQGGFGLGLAIVRDLARSSGGDVTVAESPSGGARFEVTLPGQVSDAAGEGQAGRGLAGRVRPEGRRAGSRCRARC</sequence>
<keyword evidence="8 12" id="KW-1133">Transmembrane helix</keyword>
<evidence type="ECO:0000256" key="7">
    <source>
        <dbReference type="ARBA" id="ARBA00022777"/>
    </source>
</evidence>
<dbReference type="FunFam" id="1.10.287.130:FF:000001">
    <property type="entry name" value="Two-component sensor histidine kinase"/>
    <property type="match status" value="1"/>
</dbReference>
<dbReference type="AlphaFoldDB" id="A0A849AIY6"/>
<dbReference type="EC" id="2.7.13.3" evidence="3"/>
<dbReference type="GO" id="GO:0000155">
    <property type="term" value="F:phosphorelay sensor kinase activity"/>
    <property type="evidence" value="ECO:0007669"/>
    <property type="project" value="InterPro"/>
</dbReference>
<evidence type="ECO:0000256" key="11">
    <source>
        <dbReference type="SAM" id="MobiDB-lite"/>
    </source>
</evidence>
<dbReference type="SUPFAM" id="SSF55874">
    <property type="entry name" value="ATPase domain of HSP90 chaperone/DNA topoisomerase II/histidine kinase"/>
    <property type="match status" value="1"/>
</dbReference>
<dbReference type="SUPFAM" id="SSF158472">
    <property type="entry name" value="HAMP domain-like"/>
    <property type="match status" value="1"/>
</dbReference>
<dbReference type="Proteomes" id="UP000557772">
    <property type="component" value="Unassembled WGS sequence"/>
</dbReference>
<keyword evidence="16" id="KW-1185">Reference proteome</keyword>
<dbReference type="InterPro" id="IPR036890">
    <property type="entry name" value="HATPase_C_sf"/>
</dbReference>
<reference evidence="15 16" key="1">
    <citation type="submission" date="2020-05" db="EMBL/GenBank/DDBJ databases">
        <title>Flexivirga sp. ID2601S isolated from air conditioner.</title>
        <authorList>
            <person name="Kim D.H."/>
        </authorList>
    </citation>
    <scope>NUCLEOTIDE SEQUENCE [LARGE SCALE GENOMIC DNA]</scope>
    <source>
        <strain evidence="15 16">ID2601S</strain>
    </source>
</reference>
<comment type="caution">
    <text evidence="15">The sequence shown here is derived from an EMBL/GenBank/DDBJ whole genome shotgun (WGS) entry which is preliminary data.</text>
</comment>
<keyword evidence="6 12" id="KW-0812">Transmembrane</keyword>
<evidence type="ECO:0000256" key="4">
    <source>
        <dbReference type="ARBA" id="ARBA00022553"/>
    </source>
</evidence>
<dbReference type="InterPro" id="IPR004358">
    <property type="entry name" value="Sig_transdc_His_kin-like_C"/>
</dbReference>
<evidence type="ECO:0000256" key="6">
    <source>
        <dbReference type="ARBA" id="ARBA00022692"/>
    </source>
</evidence>
<dbReference type="InterPro" id="IPR003660">
    <property type="entry name" value="HAMP_dom"/>
</dbReference>
<dbReference type="GO" id="GO:0005886">
    <property type="term" value="C:plasma membrane"/>
    <property type="evidence" value="ECO:0007669"/>
    <property type="project" value="UniProtKB-SubCell"/>
</dbReference>
<evidence type="ECO:0000313" key="15">
    <source>
        <dbReference type="EMBL" id="NNG38370.1"/>
    </source>
</evidence>
<feature type="region of interest" description="Disordered" evidence="11">
    <location>
        <begin position="93"/>
        <end position="118"/>
    </location>
</feature>
<comment type="subcellular location">
    <subcellularLocation>
        <location evidence="2">Cell membrane</location>
    </subcellularLocation>
</comment>
<dbReference type="PROSITE" id="PS50885">
    <property type="entry name" value="HAMP"/>
    <property type="match status" value="1"/>
</dbReference>
<dbReference type="InterPro" id="IPR036097">
    <property type="entry name" value="HisK_dim/P_sf"/>
</dbReference>
<keyword evidence="4" id="KW-0597">Phosphoprotein</keyword>
<gene>
    <name evidence="15" type="ORF">HJ588_03650</name>
</gene>
<dbReference type="PANTHER" id="PTHR45436">
    <property type="entry name" value="SENSOR HISTIDINE KINASE YKOH"/>
    <property type="match status" value="1"/>
</dbReference>
<evidence type="ECO:0000256" key="5">
    <source>
        <dbReference type="ARBA" id="ARBA00022679"/>
    </source>
</evidence>
<feature type="domain" description="HAMP" evidence="14">
    <location>
        <begin position="185"/>
        <end position="238"/>
    </location>
</feature>
<comment type="catalytic activity">
    <reaction evidence="1">
        <text>ATP + protein L-histidine = ADP + protein N-phospho-L-histidine.</text>
        <dbReference type="EC" id="2.7.13.3"/>
    </reaction>
</comment>
<dbReference type="CDD" id="cd00082">
    <property type="entry name" value="HisKA"/>
    <property type="match status" value="1"/>
</dbReference>
<dbReference type="Pfam" id="PF02518">
    <property type="entry name" value="HATPase_c"/>
    <property type="match status" value="1"/>
</dbReference>
<proteinExistence type="predicted"/>